<sequence length="315" mass="33883">MPVAISPDLIERFRSPLAWIDAATARIGVAVSGGPDSLALLMLAHGAWPGRVHAATVDHGLRPEAAHEAAFVAGLCAAQGIAHSTLSPTCPITGSVQQAARRARYALLEEWRTTHGLMCIMTAHHADDQAETLLMRLNRGAGVGGLAGIRAENGHVIRPLLAWRREDLAAIVSNCGLHHVNDPSNADSRFDRVRMRTALRTAEWIDIPALARSAAHLADAEAALSWAADRLESEHIIEEEQRLVFDPASLPEELVRRLLLRAIARLDPSAEPSGPELDRALAALRSGRKTSLGALVLSGGKRWRIAPAPPRRAAH</sequence>
<dbReference type="CDD" id="cd01992">
    <property type="entry name" value="TilS_N"/>
    <property type="match status" value="1"/>
</dbReference>
<dbReference type="InterPro" id="IPR014729">
    <property type="entry name" value="Rossmann-like_a/b/a_fold"/>
</dbReference>
<dbReference type="RefSeq" id="WP_184014240.1">
    <property type="nucleotide sequence ID" value="NZ_JACIJC010000001.1"/>
</dbReference>
<protein>
    <recommendedName>
        <fullName evidence="6">tRNA(Ile)-lysidine synthase</fullName>
        <ecNumber evidence="6">6.3.4.19</ecNumber>
    </recommendedName>
    <alternativeName>
        <fullName evidence="6">tRNA(Ile)-2-lysyl-cytidine synthase</fullName>
    </alternativeName>
    <alternativeName>
        <fullName evidence="6">tRNA(Ile)-lysidine synthetase</fullName>
    </alternativeName>
</protein>
<evidence type="ECO:0000256" key="5">
    <source>
        <dbReference type="ARBA" id="ARBA00048539"/>
    </source>
</evidence>
<comment type="function">
    <text evidence="6">Ligates lysine onto the cytidine present at position 34 of the AUA codon-specific tRNA(Ile) that contains the anticodon CAU, in an ATP-dependent manner. Cytidine is converted to lysidine, thus changing the amino acid specificity of the tRNA from methionine to isoleucine.</text>
</comment>
<dbReference type="Gene3D" id="3.40.50.620">
    <property type="entry name" value="HUPs"/>
    <property type="match status" value="1"/>
</dbReference>
<keyword evidence="6" id="KW-0963">Cytoplasm</keyword>
<dbReference type="AlphaFoldDB" id="A0A7W9AEB0"/>
<dbReference type="GO" id="GO:0006400">
    <property type="term" value="P:tRNA modification"/>
    <property type="evidence" value="ECO:0007669"/>
    <property type="project" value="UniProtKB-UniRule"/>
</dbReference>
<keyword evidence="1 6" id="KW-0436">Ligase</keyword>
<evidence type="ECO:0000259" key="7">
    <source>
        <dbReference type="Pfam" id="PF01171"/>
    </source>
</evidence>
<dbReference type="SUPFAM" id="SSF52402">
    <property type="entry name" value="Adenine nucleotide alpha hydrolases-like"/>
    <property type="match status" value="1"/>
</dbReference>
<dbReference type="InterPro" id="IPR011063">
    <property type="entry name" value="TilS/TtcA_N"/>
</dbReference>
<reference evidence="8 9" key="1">
    <citation type="submission" date="2020-08" db="EMBL/GenBank/DDBJ databases">
        <title>Genomic Encyclopedia of Type Strains, Phase IV (KMG-IV): sequencing the most valuable type-strain genomes for metagenomic binning, comparative biology and taxonomic classification.</title>
        <authorList>
            <person name="Goeker M."/>
        </authorList>
    </citation>
    <scope>NUCLEOTIDE SEQUENCE [LARGE SCALE GENOMIC DNA]</scope>
    <source>
        <strain evidence="8 9">DSM 25079</strain>
    </source>
</reference>
<comment type="domain">
    <text evidence="6">The N-terminal region contains the highly conserved SGGXDS motif, predicted to be a P-loop motif involved in ATP binding.</text>
</comment>
<evidence type="ECO:0000313" key="8">
    <source>
        <dbReference type="EMBL" id="MBB5684030.1"/>
    </source>
</evidence>
<dbReference type="EC" id="6.3.4.19" evidence="6"/>
<dbReference type="GO" id="GO:0005524">
    <property type="term" value="F:ATP binding"/>
    <property type="evidence" value="ECO:0007669"/>
    <property type="project" value="UniProtKB-UniRule"/>
</dbReference>
<keyword evidence="2 6" id="KW-0819">tRNA processing</keyword>
<comment type="catalytic activity">
    <reaction evidence="5 6">
        <text>cytidine(34) in tRNA(Ile2) + L-lysine + ATP = lysidine(34) in tRNA(Ile2) + AMP + diphosphate + H(+)</text>
        <dbReference type="Rhea" id="RHEA:43744"/>
        <dbReference type="Rhea" id="RHEA-COMP:10625"/>
        <dbReference type="Rhea" id="RHEA-COMP:10670"/>
        <dbReference type="ChEBI" id="CHEBI:15378"/>
        <dbReference type="ChEBI" id="CHEBI:30616"/>
        <dbReference type="ChEBI" id="CHEBI:32551"/>
        <dbReference type="ChEBI" id="CHEBI:33019"/>
        <dbReference type="ChEBI" id="CHEBI:82748"/>
        <dbReference type="ChEBI" id="CHEBI:83665"/>
        <dbReference type="ChEBI" id="CHEBI:456215"/>
        <dbReference type="EC" id="6.3.4.19"/>
    </reaction>
</comment>
<feature type="domain" description="tRNA(Ile)-lysidine/2-thiocytidine synthase N-terminal" evidence="7">
    <location>
        <begin position="27"/>
        <end position="197"/>
    </location>
</feature>
<dbReference type="InterPro" id="IPR012795">
    <property type="entry name" value="tRNA_Ile_lys_synt_N"/>
</dbReference>
<accession>A0A7W9AEB0</accession>
<proteinExistence type="inferred from homology"/>
<evidence type="ECO:0000256" key="4">
    <source>
        <dbReference type="ARBA" id="ARBA00022840"/>
    </source>
</evidence>
<dbReference type="PANTHER" id="PTHR43033">
    <property type="entry name" value="TRNA(ILE)-LYSIDINE SYNTHASE-RELATED"/>
    <property type="match status" value="1"/>
</dbReference>
<evidence type="ECO:0000256" key="1">
    <source>
        <dbReference type="ARBA" id="ARBA00022598"/>
    </source>
</evidence>
<comment type="subcellular location">
    <subcellularLocation>
        <location evidence="6">Cytoplasm</location>
    </subcellularLocation>
</comment>
<comment type="similarity">
    <text evidence="6">Belongs to the tRNA(Ile)-lysidine synthase family.</text>
</comment>
<dbReference type="NCBIfam" id="TIGR02432">
    <property type="entry name" value="lysidine_TilS_N"/>
    <property type="match status" value="1"/>
</dbReference>
<dbReference type="Pfam" id="PF01171">
    <property type="entry name" value="ATP_bind_3"/>
    <property type="match status" value="1"/>
</dbReference>
<dbReference type="GO" id="GO:0005737">
    <property type="term" value="C:cytoplasm"/>
    <property type="evidence" value="ECO:0007669"/>
    <property type="project" value="UniProtKB-SubCell"/>
</dbReference>
<keyword evidence="9" id="KW-1185">Reference proteome</keyword>
<evidence type="ECO:0000256" key="6">
    <source>
        <dbReference type="HAMAP-Rule" id="MF_01161"/>
    </source>
</evidence>
<dbReference type="GO" id="GO:0032267">
    <property type="term" value="F:tRNA(Ile)-lysidine synthase activity"/>
    <property type="evidence" value="ECO:0007669"/>
    <property type="project" value="UniProtKB-EC"/>
</dbReference>
<dbReference type="Proteomes" id="UP000549617">
    <property type="component" value="Unassembled WGS sequence"/>
</dbReference>
<comment type="caution">
    <text evidence="8">The sequence shown here is derived from an EMBL/GenBank/DDBJ whole genome shotgun (WGS) entry which is preliminary data.</text>
</comment>
<dbReference type="EMBL" id="JACIJC010000001">
    <property type="protein sequence ID" value="MBB5684030.1"/>
    <property type="molecule type" value="Genomic_DNA"/>
</dbReference>
<keyword evidence="4 6" id="KW-0067">ATP-binding</keyword>
<dbReference type="InterPro" id="IPR012094">
    <property type="entry name" value="tRNA_Ile_lys_synt"/>
</dbReference>
<dbReference type="HAMAP" id="MF_01161">
    <property type="entry name" value="tRNA_Ile_lys_synt"/>
    <property type="match status" value="1"/>
</dbReference>
<evidence type="ECO:0000256" key="3">
    <source>
        <dbReference type="ARBA" id="ARBA00022741"/>
    </source>
</evidence>
<keyword evidence="3 6" id="KW-0547">Nucleotide-binding</keyword>
<dbReference type="PANTHER" id="PTHR43033:SF1">
    <property type="entry name" value="TRNA(ILE)-LYSIDINE SYNTHASE-RELATED"/>
    <property type="match status" value="1"/>
</dbReference>
<feature type="binding site" evidence="6">
    <location>
        <begin position="32"/>
        <end position="37"/>
    </location>
    <ligand>
        <name>ATP</name>
        <dbReference type="ChEBI" id="CHEBI:30616"/>
    </ligand>
</feature>
<organism evidence="8 9">
    <name type="scientific">Sphingobium boeckii</name>
    <dbReference type="NCBI Taxonomy" id="1082345"/>
    <lineage>
        <taxon>Bacteria</taxon>
        <taxon>Pseudomonadati</taxon>
        <taxon>Pseudomonadota</taxon>
        <taxon>Alphaproteobacteria</taxon>
        <taxon>Sphingomonadales</taxon>
        <taxon>Sphingomonadaceae</taxon>
        <taxon>Sphingobium</taxon>
    </lineage>
</organism>
<evidence type="ECO:0000256" key="2">
    <source>
        <dbReference type="ARBA" id="ARBA00022694"/>
    </source>
</evidence>
<name>A0A7W9AEB0_9SPHN</name>
<evidence type="ECO:0000313" key="9">
    <source>
        <dbReference type="Proteomes" id="UP000549617"/>
    </source>
</evidence>
<gene>
    <name evidence="6" type="primary">tilS</name>
    <name evidence="8" type="ORF">FHS49_000021</name>
</gene>